<protein>
    <submittedName>
        <fullName evidence="1">Uncharacterized protein</fullName>
    </submittedName>
</protein>
<dbReference type="AlphaFoldDB" id="A0A7S5L2Q3"/>
<organism evidence="1">
    <name type="scientific">Klebsiella pneumoniae</name>
    <dbReference type="NCBI Taxonomy" id="573"/>
    <lineage>
        <taxon>Bacteria</taxon>
        <taxon>Pseudomonadati</taxon>
        <taxon>Pseudomonadota</taxon>
        <taxon>Gammaproteobacteria</taxon>
        <taxon>Enterobacterales</taxon>
        <taxon>Enterobacteriaceae</taxon>
        <taxon>Klebsiella/Raoultella group</taxon>
        <taxon>Klebsiella</taxon>
        <taxon>Klebsiella pneumoniae complex</taxon>
    </lineage>
</organism>
<name>A0A7S5L2Q3_KLEPN</name>
<sequence>MRQYLNSTNEIMSCWVGTGSQSQRSAAASKAKCTCHYPSS</sequence>
<reference evidence="1" key="1">
    <citation type="submission" date="2019-02" db="EMBL/GenBank/DDBJ databases">
        <title>Klebsiella pneumoniae strain B199 multidrug resistance plasmid pKpnB199.</title>
        <authorList>
            <person name="Navon-Venezia S."/>
            <person name="Kondratyeva K."/>
            <person name="Gancz A."/>
        </authorList>
    </citation>
    <scope>NUCLEOTIDE SEQUENCE</scope>
    <source>
        <strain evidence="1">B199</strain>
        <plasmid evidence="1">pKpnB199</plasmid>
    </source>
</reference>
<evidence type="ECO:0000313" key="1">
    <source>
        <dbReference type="EMBL" id="QGW58606.1"/>
    </source>
</evidence>
<proteinExistence type="predicted"/>
<dbReference type="EMBL" id="MK552108">
    <property type="protein sequence ID" value="QGW58606.1"/>
    <property type="molecule type" value="Genomic_DNA"/>
</dbReference>
<gene>
    <name evidence="1" type="ORF">pKpnB199_00105</name>
</gene>
<accession>A0A7S5L2Q3</accession>
<keyword evidence="1" id="KW-0614">Plasmid</keyword>
<geneLocation type="plasmid" evidence="1">
    <name>pKpnB199</name>
</geneLocation>